<accession>A0A9W8NJ67</accession>
<proteinExistence type="predicted"/>
<organism evidence="2 3">
    <name type="scientific">Xylaria arbuscula</name>
    <dbReference type="NCBI Taxonomy" id="114810"/>
    <lineage>
        <taxon>Eukaryota</taxon>
        <taxon>Fungi</taxon>
        <taxon>Dikarya</taxon>
        <taxon>Ascomycota</taxon>
        <taxon>Pezizomycotina</taxon>
        <taxon>Sordariomycetes</taxon>
        <taxon>Xylariomycetidae</taxon>
        <taxon>Xylariales</taxon>
        <taxon>Xylariaceae</taxon>
        <taxon>Xylaria</taxon>
    </lineage>
</organism>
<evidence type="ECO:0000313" key="3">
    <source>
        <dbReference type="Proteomes" id="UP001148614"/>
    </source>
</evidence>
<protein>
    <submittedName>
        <fullName evidence="2">Uncharacterized protein</fullName>
    </submittedName>
</protein>
<keyword evidence="3" id="KW-1185">Reference proteome</keyword>
<gene>
    <name evidence="2" type="ORF">NPX13_g2925</name>
</gene>
<sequence>MVSFKQLALLGTAISSICAFPAVNQAPDNKALRDISGTTSPVNVQPFARHDVETLHITPTRDELTIKVARTADEDDDLSKRVTMSRHVWWAPGGQAIFMLGLRIAELPAEIVDIITDYAEGVPGQLMLRNFYDYLQQTNEDVYQWVTEQLPGVQAQIGAIFGTGDRQGDFGFAFNVPNGLTNGGAGQQLWNMLIQAMQDWAGQGGQTVDVQQRANGFYDPTQIGAGPAKLKARGRPGSCPATNHNFLMDSAQDIPDDVAINTYYRWSGQC</sequence>
<dbReference type="VEuPathDB" id="FungiDB:F4678DRAFT_464164"/>
<dbReference type="AlphaFoldDB" id="A0A9W8NJ67"/>
<evidence type="ECO:0000313" key="2">
    <source>
        <dbReference type="EMBL" id="KAJ3577641.1"/>
    </source>
</evidence>
<reference evidence="2" key="1">
    <citation type="submission" date="2022-07" db="EMBL/GenBank/DDBJ databases">
        <title>Genome Sequence of Xylaria arbuscula.</title>
        <authorList>
            <person name="Buettner E."/>
        </authorList>
    </citation>
    <scope>NUCLEOTIDE SEQUENCE</scope>
    <source>
        <strain evidence="2">VT107</strain>
    </source>
</reference>
<comment type="caution">
    <text evidence="2">The sequence shown here is derived from an EMBL/GenBank/DDBJ whole genome shotgun (WGS) entry which is preliminary data.</text>
</comment>
<evidence type="ECO:0000256" key="1">
    <source>
        <dbReference type="SAM" id="SignalP"/>
    </source>
</evidence>
<name>A0A9W8NJ67_9PEZI</name>
<dbReference type="Proteomes" id="UP001148614">
    <property type="component" value="Unassembled WGS sequence"/>
</dbReference>
<feature type="chain" id="PRO_5040804226" evidence="1">
    <location>
        <begin position="20"/>
        <end position="270"/>
    </location>
</feature>
<dbReference type="EMBL" id="JANPWZ010000333">
    <property type="protein sequence ID" value="KAJ3577641.1"/>
    <property type="molecule type" value="Genomic_DNA"/>
</dbReference>
<feature type="signal peptide" evidence="1">
    <location>
        <begin position="1"/>
        <end position="19"/>
    </location>
</feature>
<keyword evidence="1" id="KW-0732">Signal</keyword>